<dbReference type="EMBL" id="SKCS01000021">
    <property type="protein sequence ID" value="TNN20706.1"/>
    <property type="molecule type" value="Genomic_DNA"/>
</dbReference>
<evidence type="ECO:0000313" key="3">
    <source>
        <dbReference type="Proteomes" id="UP000311919"/>
    </source>
</evidence>
<feature type="region of interest" description="Disordered" evidence="1">
    <location>
        <begin position="57"/>
        <end position="76"/>
    </location>
</feature>
<dbReference type="Proteomes" id="UP000311919">
    <property type="component" value="Unassembled WGS sequence"/>
</dbReference>
<sequence>MQETFHSENHDKHSSSRKRRRRSRSRSQPLILSSDNELTRQNEISYIEGSNFTQKNFSSSRKQDTLINPDSHPRLQGGQYTSMISERAHEAAIFGHSSVPLPSILGTDPAEGKDKLVSSVDTVKQLLHHSLDKSNLSTVWDAWLIKLSELKTQRANNISSTMNANQRKRINGIG</sequence>
<proteinExistence type="predicted"/>
<feature type="compositionally biased region" description="Basic and acidic residues" evidence="1">
    <location>
        <begin position="1"/>
        <end position="14"/>
    </location>
</feature>
<comment type="caution">
    <text evidence="2">The sequence shown here is derived from an EMBL/GenBank/DDBJ whole genome shotgun (WGS) entry which is preliminary data.</text>
</comment>
<evidence type="ECO:0000256" key="1">
    <source>
        <dbReference type="SAM" id="MobiDB-lite"/>
    </source>
</evidence>
<dbReference type="OrthoDB" id="6272382at2759"/>
<feature type="region of interest" description="Disordered" evidence="1">
    <location>
        <begin position="1"/>
        <end position="37"/>
    </location>
</feature>
<keyword evidence="3" id="KW-1185">Reference proteome</keyword>
<feature type="compositionally biased region" description="Basic residues" evidence="1">
    <location>
        <begin position="15"/>
        <end position="25"/>
    </location>
</feature>
<name>A0A4Z2DW13_SCHJA</name>
<feature type="compositionally biased region" description="Polar residues" evidence="1">
    <location>
        <begin position="57"/>
        <end position="68"/>
    </location>
</feature>
<feature type="compositionally biased region" description="Polar residues" evidence="1">
    <location>
        <begin position="28"/>
        <end position="37"/>
    </location>
</feature>
<accession>A0A4Z2DW13</accession>
<reference evidence="2 3" key="1">
    <citation type="submission" date="2019-03" db="EMBL/GenBank/DDBJ databases">
        <title>An improved genome assembly of the fluke Schistosoma japonicum.</title>
        <authorList>
            <person name="Hu W."/>
            <person name="Luo F."/>
            <person name="Yin M."/>
            <person name="Mo X."/>
            <person name="Sun C."/>
            <person name="Wu Q."/>
            <person name="Zhu B."/>
            <person name="Xiang M."/>
            <person name="Wang J."/>
            <person name="Wang Y."/>
            <person name="Zhang T."/>
            <person name="Xu B."/>
            <person name="Zheng H."/>
            <person name="Feng Z."/>
        </authorList>
    </citation>
    <scope>NUCLEOTIDE SEQUENCE [LARGE SCALE GENOMIC DNA]</scope>
    <source>
        <strain evidence="2">HuSjv2</strain>
        <tissue evidence="2">Worms</tissue>
    </source>
</reference>
<gene>
    <name evidence="2" type="ORF">EWB00_003425</name>
</gene>
<dbReference type="AlphaFoldDB" id="A0A4Z2DW13"/>
<evidence type="ECO:0000313" key="2">
    <source>
        <dbReference type="EMBL" id="TNN20706.1"/>
    </source>
</evidence>
<protein>
    <submittedName>
        <fullName evidence="2">Uncharacterized protein</fullName>
    </submittedName>
</protein>
<organism evidence="2 3">
    <name type="scientific">Schistosoma japonicum</name>
    <name type="common">Blood fluke</name>
    <dbReference type="NCBI Taxonomy" id="6182"/>
    <lineage>
        <taxon>Eukaryota</taxon>
        <taxon>Metazoa</taxon>
        <taxon>Spiralia</taxon>
        <taxon>Lophotrochozoa</taxon>
        <taxon>Platyhelminthes</taxon>
        <taxon>Trematoda</taxon>
        <taxon>Digenea</taxon>
        <taxon>Strigeidida</taxon>
        <taxon>Schistosomatoidea</taxon>
        <taxon>Schistosomatidae</taxon>
        <taxon>Schistosoma</taxon>
    </lineage>
</organism>